<dbReference type="InterPro" id="IPR011989">
    <property type="entry name" value="ARM-like"/>
</dbReference>
<evidence type="ECO:0000313" key="3">
    <source>
        <dbReference type="Proteomes" id="UP000626109"/>
    </source>
</evidence>
<accession>A0A813IE72</accession>
<evidence type="ECO:0000313" key="2">
    <source>
        <dbReference type="EMBL" id="CAE8649130.1"/>
    </source>
</evidence>
<feature type="compositionally biased region" description="Acidic residues" evidence="1">
    <location>
        <begin position="393"/>
        <end position="404"/>
    </location>
</feature>
<dbReference type="SUPFAM" id="SSF48371">
    <property type="entry name" value="ARM repeat"/>
    <property type="match status" value="1"/>
</dbReference>
<dbReference type="AlphaFoldDB" id="A0A813IE72"/>
<feature type="compositionally biased region" description="Low complexity" evidence="1">
    <location>
        <begin position="246"/>
        <end position="255"/>
    </location>
</feature>
<sequence>VREAAAEALSNLACRPDSSAAQVSETAKELVPAICERLAHRNADVRQCARAALQQLGRRVGEVFRHQAVSGSSSDGDSGAVFASAKLHLRAVLCGVGQAAPGRRARVAAVEVLGDALVLLAGTCALDGASGGEADVTQASAREWQAPVAPVAAAVEEGKEPPDAALEEALALVGRALSDRSPLVRVAASRALGGGPGGAGAGIGAGVGAFREVEPGTLRGADGPPFRARIAELCLRIVDGAVLQGSESPLSTSSGPPSPGACPSPSVLRRRMAGGMDSPARQDPEQALQLLRVTAEPGDKRAVLAAVGVLRRGLESSSGCPSVPPLPDGARSAAADALGGLASPTNPEALAALLAGLRDPDSQVQDACFRALDDLGLGGAPRGGHGNGASEGAETDQLDQLETEAETVSRLCDLARDEAAEPRIRRRALQSLSRLAPKGDEQAMAAAILAL</sequence>
<feature type="non-terminal residue" evidence="2">
    <location>
        <position position="451"/>
    </location>
</feature>
<feature type="region of interest" description="Disordered" evidence="1">
    <location>
        <begin position="380"/>
        <end position="404"/>
    </location>
</feature>
<dbReference type="Gene3D" id="1.25.10.10">
    <property type="entry name" value="Leucine-rich Repeat Variant"/>
    <property type="match status" value="2"/>
</dbReference>
<name>A0A813IE72_POLGL</name>
<proteinExistence type="predicted"/>
<reference evidence="2" key="1">
    <citation type="submission" date="2021-02" db="EMBL/GenBank/DDBJ databases">
        <authorList>
            <person name="Dougan E. K."/>
            <person name="Rhodes N."/>
            <person name="Thang M."/>
            <person name="Chan C."/>
        </authorList>
    </citation>
    <scope>NUCLEOTIDE SEQUENCE</scope>
</reference>
<evidence type="ECO:0000256" key="1">
    <source>
        <dbReference type="SAM" id="MobiDB-lite"/>
    </source>
</evidence>
<gene>
    <name evidence="2" type="ORF">PGLA2088_LOCUS7151</name>
</gene>
<dbReference type="Proteomes" id="UP000626109">
    <property type="component" value="Unassembled WGS sequence"/>
</dbReference>
<comment type="caution">
    <text evidence="2">The sequence shown here is derived from an EMBL/GenBank/DDBJ whole genome shotgun (WGS) entry which is preliminary data.</text>
</comment>
<feature type="region of interest" description="Disordered" evidence="1">
    <location>
        <begin position="246"/>
        <end position="266"/>
    </location>
</feature>
<feature type="non-terminal residue" evidence="2">
    <location>
        <position position="1"/>
    </location>
</feature>
<dbReference type="InterPro" id="IPR016024">
    <property type="entry name" value="ARM-type_fold"/>
</dbReference>
<dbReference type="EMBL" id="CAJNNW010007270">
    <property type="protein sequence ID" value="CAE8649130.1"/>
    <property type="molecule type" value="Genomic_DNA"/>
</dbReference>
<feature type="compositionally biased region" description="Gly residues" evidence="1">
    <location>
        <begin position="380"/>
        <end position="389"/>
    </location>
</feature>
<organism evidence="2 3">
    <name type="scientific">Polarella glacialis</name>
    <name type="common">Dinoflagellate</name>
    <dbReference type="NCBI Taxonomy" id="89957"/>
    <lineage>
        <taxon>Eukaryota</taxon>
        <taxon>Sar</taxon>
        <taxon>Alveolata</taxon>
        <taxon>Dinophyceae</taxon>
        <taxon>Suessiales</taxon>
        <taxon>Suessiaceae</taxon>
        <taxon>Polarella</taxon>
    </lineage>
</organism>
<protein>
    <submittedName>
        <fullName evidence="2">Uncharacterized protein</fullName>
    </submittedName>
</protein>